<feature type="domain" description="Lipoyl-binding" evidence="5">
    <location>
        <begin position="68"/>
        <end position="150"/>
    </location>
</feature>
<comment type="subunit">
    <text evidence="4">The glycine cleavage system is composed of four proteins: P, T, L and H.</text>
</comment>
<comment type="function">
    <text evidence="4">The H protein shuttles the methylamine group of glycine from the P protein to the T protein.</text>
</comment>
<dbReference type="GO" id="GO:0005960">
    <property type="term" value="C:glycine cleavage complex"/>
    <property type="evidence" value="ECO:0007669"/>
    <property type="project" value="UniProtKB-UniRule"/>
</dbReference>
<dbReference type="AlphaFoldDB" id="A0A6A6SED6"/>
<dbReference type="EMBL" id="MU006776">
    <property type="protein sequence ID" value="KAF2646139.1"/>
    <property type="molecule type" value="Genomic_DNA"/>
</dbReference>
<evidence type="ECO:0000256" key="4">
    <source>
        <dbReference type="RuleBase" id="RU364055"/>
    </source>
</evidence>
<name>A0A6A6SED6_9PLEO</name>
<dbReference type="SUPFAM" id="SSF51230">
    <property type="entry name" value="Single hybrid motif"/>
    <property type="match status" value="1"/>
</dbReference>
<evidence type="ECO:0000259" key="5">
    <source>
        <dbReference type="PROSITE" id="PS50968"/>
    </source>
</evidence>
<dbReference type="PANTHER" id="PTHR11715:SF3">
    <property type="entry name" value="GLYCINE CLEAVAGE SYSTEM H PROTEIN-RELATED"/>
    <property type="match status" value="1"/>
</dbReference>
<evidence type="ECO:0000256" key="1">
    <source>
        <dbReference type="ARBA" id="ARBA00009249"/>
    </source>
</evidence>
<proteinExistence type="inferred from homology"/>
<reference evidence="6" key="1">
    <citation type="journal article" date="2020" name="Stud. Mycol.">
        <title>101 Dothideomycetes genomes: a test case for predicting lifestyles and emergence of pathogens.</title>
        <authorList>
            <person name="Haridas S."/>
            <person name="Albert R."/>
            <person name="Binder M."/>
            <person name="Bloem J."/>
            <person name="Labutti K."/>
            <person name="Salamov A."/>
            <person name="Andreopoulos B."/>
            <person name="Baker S."/>
            <person name="Barry K."/>
            <person name="Bills G."/>
            <person name="Bluhm B."/>
            <person name="Cannon C."/>
            <person name="Castanera R."/>
            <person name="Culley D."/>
            <person name="Daum C."/>
            <person name="Ezra D."/>
            <person name="Gonzalez J."/>
            <person name="Henrissat B."/>
            <person name="Kuo A."/>
            <person name="Liang C."/>
            <person name="Lipzen A."/>
            <person name="Lutzoni F."/>
            <person name="Magnuson J."/>
            <person name="Mondo S."/>
            <person name="Nolan M."/>
            <person name="Ohm R."/>
            <person name="Pangilinan J."/>
            <person name="Park H.-J."/>
            <person name="Ramirez L."/>
            <person name="Alfaro M."/>
            <person name="Sun H."/>
            <person name="Tritt A."/>
            <person name="Yoshinaga Y."/>
            <person name="Zwiers L.-H."/>
            <person name="Turgeon B."/>
            <person name="Goodwin S."/>
            <person name="Spatafora J."/>
            <person name="Crous P."/>
            <person name="Grigoriev I."/>
        </authorList>
    </citation>
    <scope>NUCLEOTIDE SEQUENCE</scope>
    <source>
        <strain evidence="6">CBS 473.64</strain>
    </source>
</reference>
<accession>A0A6A6SED6</accession>
<dbReference type="InterPro" id="IPR000089">
    <property type="entry name" value="Biotin_lipoyl"/>
</dbReference>
<dbReference type="Pfam" id="PF01597">
    <property type="entry name" value="GCV_H"/>
    <property type="match status" value="1"/>
</dbReference>
<comment type="similarity">
    <text evidence="1 4">Belongs to the GcvH family.</text>
</comment>
<keyword evidence="2 3" id="KW-0450">Lipoyl</keyword>
<dbReference type="InterPro" id="IPR033753">
    <property type="entry name" value="GCV_H/Fam206"/>
</dbReference>
<dbReference type="PANTHER" id="PTHR11715">
    <property type="entry name" value="GLYCINE CLEAVAGE SYSTEM H PROTEIN"/>
    <property type="match status" value="1"/>
</dbReference>
<dbReference type="GO" id="GO:0009249">
    <property type="term" value="P:protein lipoylation"/>
    <property type="evidence" value="ECO:0007669"/>
    <property type="project" value="TreeGrafter"/>
</dbReference>
<dbReference type="InterPro" id="IPR011053">
    <property type="entry name" value="Single_hybrid_motif"/>
</dbReference>
<dbReference type="GO" id="GO:0005739">
    <property type="term" value="C:mitochondrion"/>
    <property type="evidence" value="ECO:0007669"/>
    <property type="project" value="UniProtKB-SubCell"/>
</dbReference>
<dbReference type="HAMAP" id="MF_00272">
    <property type="entry name" value="GcvH"/>
    <property type="match status" value="1"/>
</dbReference>
<dbReference type="InterPro" id="IPR002930">
    <property type="entry name" value="GCV_H"/>
</dbReference>
<keyword evidence="7" id="KW-1185">Reference proteome</keyword>
<dbReference type="GO" id="GO:0019464">
    <property type="term" value="P:glycine decarboxylation via glycine cleavage system"/>
    <property type="evidence" value="ECO:0007669"/>
    <property type="project" value="UniProtKB-UniRule"/>
</dbReference>
<dbReference type="CDD" id="cd06848">
    <property type="entry name" value="GCS_H"/>
    <property type="match status" value="1"/>
</dbReference>
<evidence type="ECO:0000313" key="7">
    <source>
        <dbReference type="Proteomes" id="UP000799753"/>
    </source>
</evidence>
<comment type="cofactor">
    <cofactor evidence="4">
        <name>(R)-lipoate</name>
        <dbReference type="ChEBI" id="CHEBI:83088"/>
    </cofactor>
    <text evidence="4">Binds 1 lipoyl cofactor covalently.</text>
</comment>
<keyword evidence="4" id="KW-0809">Transit peptide</keyword>
<dbReference type="Proteomes" id="UP000799753">
    <property type="component" value="Unassembled WGS sequence"/>
</dbReference>
<protein>
    <recommendedName>
        <fullName evidence="4">Glycine cleavage system H protein</fullName>
    </recommendedName>
</protein>
<organism evidence="6 7">
    <name type="scientific">Massarina eburnea CBS 473.64</name>
    <dbReference type="NCBI Taxonomy" id="1395130"/>
    <lineage>
        <taxon>Eukaryota</taxon>
        <taxon>Fungi</taxon>
        <taxon>Dikarya</taxon>
        <taxon>Ascomycota</taxon>
        <taxon>Pezizomycotina</taxon>
        <taxon>Dothideomycetes</taxon>
        <taxon>Pleosporomycetidae</taxon>
        <taxon>Pleosporales</taxon>
        <taxon>Massarineae</taxon>
        <taxon>Massarinaceae</taxon>
        <taxon>Massarina</taxon>
    </lineage>
</organism>
<gene>
    <name evidence="6" type="ORF">P280DRAFT_386777</name>
</gene>
<evidence type="ECO:0000256" key="3">
    <source>
        <dbReference type="PIRSR" id="PIRSR617453-50"/>
    </source>
</evidence>
<dbReference type="NCBIfam" id="TIGR00527">
    <property type="entry name" value="gcvH"/>
    <property type="match status" value="1"/>
</dbReference>
<dbReference type="OrthoDB" id="10264154at2759"/>
<dbReference type="PROSITE" id="PS50968">
    <property type="entry name" value="BIOTINYL_LIPOYL"/>
    <property type="match status" value="1"/>
</dbReference>
<comment type="subcellular location">
    <subcellularLocation>
        <location evidence="4">Mitochondrion</location>
    </subcellularLocation>
</comment>
<dbReference type="InterPro" id="IPR017453">
    <property type="entry name" value="GCV_H_sub"/>
</dbReference>
<feature type="modified residue" description="N6-lipoyllysine" evidence="3">
    <location>
        <position position="109"/>
    </location>
</feature>
<dbReference type="NCBIfam" id="NF002270">
    <property type="entry name" value="PRK01202.1"/>
    <property type="match status" value="1"/>
</dbReference>
<evidence type="ECO:0000256" key="2">
    <source>
        <dbReference type="ARBA" id="ARBA00022823"/>
    </source>
</evidence>
<evidence type="ECO:0000313" key="6">
    <source>
        <dbReference type="EMBL" id="KAF2646139.1"/>
    </source>
</evidence>
<sequence>MAARFSVARAARQLTSQAARRPSPFACQRWQRPQSIVEKRLFTVSAAAREKKYTDDHEWIELSDDKKTCTLGISTYAAHALGDVIYVELPSPEMEVSAGEAIGAVESVKSASDILSPVSGTVYEVNSALEDKPGQINIDPEDGSWIAKITLSEEPEGNLMSAEEYKAYTEDA</sequence>
<keyword evidence="4" id="KW-0496">Mitochondrion</keyword>
<dbReference type="Gene3D" id="2.40.50.100">
    <property type="match status" value="1"/>
</dbReference>